<dbReference type="CDD" id="cd07247">
    <property type="entry name" value="SgaA_N_like"/>
    <property type="match status" value="1"/>
</dbReference>
<dbReference type="InterPro" id="IPR004360">
    <property type="entry name" value="Glyas_Fos-R_dOase_dom"/>
</dbReference>
<proteinExistence type="predicted"/>
<dbReference type="InterPro" id="IPR029068">
    <property type="entry name" value="Glyas_Bleomycin-R_OHBP_Dase"/>
</dbReference>
<evidence type="ECO:0000313" key="3">
    <source>
        <dbReference type="Proteomes" id="UP000267585"/>
    </source>
</evidence>
<evidence type="ECO:0000313" key="2">
    <source>
        <dbReference type="EMBL" id="RTE53134.1"/>
    </source>
</evidence>
<feature type="domain" description="VOC" evidence="1">
    <location>
        <begin position="7"/>
        <end position="126"/>
    </location>
</feature>
<dbReference type="PANTHER" id="PTHR33993:SF2">
    <property type="entry name" value="VOC DOMAIN-CONTAINING PROTEIN"/>
    <property type="match status" value="1"/>
</dbReference>
<comment type="caution">
    <text evidence="2">The sequence shown here is derived from an EMBL/GenBank/DDBJ whole genome shotgun (WGS) entry which is preliminary data.</text>
</comment>
<dbReference type="InterPro" id="IPR037523">
    <property type="entry name" value="VOC_core"/>
</dbReference>
<name>A0A430K2I2_9FLAO</name>
<dbReference type="InterPro" id="IPR052164">
    <property type="entry name" value="Anthracycline_SecMetBiosynth"/>
</dbReference>
<keyword evidence="3" id="KW-1185">Reference proteome</keyword>
<dbReference type="EMBL" id="RQPJ01000008">
    <property type="protein sequence ID" value="RTE53134.1"/>
    <property type="molecule type" value="Genomic_DNA"/>
</dbReference>
<reference evidence="2 3" key="1">
    <citation type="submission" date="2018-11" db="EMBL/GenBank/DDBJ databases">
        <title>Arenibacter aquaticus sp.nov., a marine bacterium isolated from surface seawater in the South China Sea.</title>
        <authorList>
            <person name="Guo J."/>
            <person name="Sun J."/>
        </authorList>
    </citation>
    <scope>NUCLEOTIDE SEQUENCE [LARGE SCALE GENOMIC DNA]</scope>
    <source>
        <strain evidence="2 3">GUO666</strain>
    </source>
</reference>
<dbReference type="OrthoDB" id="9804235at2"/>
<dbReference type="AlphaFoldDB" id="A0A430K2I2"/>
<dbReference type="SUPFAM" id="SSF54593">
    <property type="entry name" value="Glyoxalase/Bleomycin resistance protein/Dihydroxybiphenyl dioxygenase"/>
    <property type="match status" value="1"/>
</dbReference>
<evidence type="ECO:0000259" key="1">
    <source>
        <dbReference type="PROSITE" id="PS51819"/>
    </source>
</evidence>
<sequence>MDRQSNMVGWFEIPVNDMDRAKTFYESVFEIKISINDLDGLLMGWFPSAPGKSGAMGSLVKHPTYIPSDTKGAVLYFSCKDLSDELSRVEEAGGAILQPKKEIGGGHGFMALLKDTEGNRIALHSQN</sequence>
<dbReference type="PANTHER" id="PTHR33993">
    <property type="entry name" value="GLYOXALASE-RELATED"/>
    <property type="match status" value="1"/>
</dbReference>
<protein>
    <submittedName>
        <fullName evidence="2">VOC family protein</fullName>
    </submittedName>
</protein>
<organism evidence="2 3">
    <name type="scientific">Arenibacter aquaticus</name>
    <dbReference type="NCBI Taxonomy" id="2489054"/>
    <lineage>
        <taxon>Bacteria</taxon>
        <taxon>Pseudomonadati</taxon>
        <taxon>Bacteroidota</taxon>
        <taxon>Flavobacteriia</taxon>
        <taxon>Flavobacteriales</taxon>
        <taxon>Flavobacteriaceae</taxon>
        <taxon>Arenibacter</taxon>
    </lineage>
</organism>
<dbReference type="Gene3D" id="3.10.180.10">
    <property type="entry name" value="2,3-Dihydroxybiphenyl 1,2-Dioxygenase, domain 1"/>
    <property type="match status" value="1"/>
</dbReference>
<dbReference type="Pfam" id="PF00903">
    <property type="entry name" value="Glyoxalase"/>
    <property type="match status" value="1"/>
</dbReference>
<gene>
    <name evidence="2" type="ORF">EHW67_13220</name>
</gene>
<accession>A0A430K2I2</accession>
<dbReference type="Proteomes" id="UP000267585">
    <property type="component" value="Unassembled WGS sequence"/>
</dbReference>
<dbReference type="RefSeq" id="WP_126162865.1">
    <property type="nucleotide sequence ID" value="NZ_RQPJ01000008.1"/>
</dbReference>
<dbReference type="PROSITE" id="PS51819">
    <property type="entry name" value="VOC"/>
    <property type="match status" value="1"/>
</dbReference>